<keyword evidence="2" id="KW-1185">Reference proteome</keyword>
<proteinExistence type="predicted"/>
<protein>
    <submittedName>
        <fullName evidence="1">SET domain protein</fullName>
    </submittedName>
</protein>
<dbReference type="PANTHER" id="PTHR13271">
    <property type="entry name" value="UNCHARACTERIZED PUTATIVE METHYLTRANSFERASE"/>
    <property type="match status" value="1"/>
</dbReference>
<dbReference type="Gene3D" id="3.90.1410.10">
    <property type="entry name" value="set domain protein methyltransferase, domain 1"/>
    <property type="match status" value="1"/>
</dbReference>
<evidence type="ECO:0000313" key="2">
    <source>
        <dbReference type="Proteomes" id="UP001222325"/>
    </source>
</evidence>
<dbReference type="Proteomes" id="UP001222325">
    <property type="component" value="Unassembled WGS sequence"/>
</dbReference>
<sequence length="407" mass="44617">MSEDTVLQELRDWLQNNGGFLHPHLRLQKVPSGFCVVTSESLPPDSMIVSCPFTLAITKQVAISALSTLLGPESVPQLNTWSERQLISSYLCFHSIIVDDSSAPSGVVAHRPYVQSLPSPESLRTPLHFTSAELERFKGSNLYGATLDRRREWRAEWEQCQGAVCASNKWWADQFTWDLFLTAATHLSSRAFPSTLLSQNVSLTSPSDPEPILLPGVDSLNHARAEPVSWVQSYIGTGPVPGPGSTLSLTLHNPAAAGAELFNNYGAKPNSELILGYGFSLPNNPDDTIVLKIGGIEGKKWEVGRGARGAEGVWESILELTGGSEPTYEDYLDAAAALEDMVRTLLDRIPQPPAALCDDMREDVALMLRNYIEGQREILESLLEYASSKEELGLLMAREQGIEVVLE</sequence>
<comment type="caution">
    <text evidence="1">The sequence shown here is derived from an EMBL/GenBank/DDBJ whole genome shotgun (WGS) entry which is preliminary data.</text>
</comment>
<dbReference type="PANTHER" id="PTHR13271:SF147">
    <property type="entry name" value="PROTEIN-LYSINE N-METHYLTRANSFERASE EFM1-RELATED"/>
    <property type="match status" value="1"/>
</dbReference>
<accession>A0AAD6U9K8</accession>
<name>A0AAD6U9K8_9AGAR</name>
<dbReference type="AlphaFoldDB" id="A0AAD6U9K8"/>
<dbReference type="InterPro" id="IPR046341">
    <property type="entry name" value="SET_dom_sf"/>
</dbReference>
<dbReference type="GO" id="GO:0005634">
    <property type="term" value="C:nucleus"/>
    <property type="evidence" value="ECO:0007669"/>
    <property type="project" value="TreeGrafter"/>
</dbReference>
<dbReference type="SUPFAM" id="SSF82199">
    <property type="entry name" value="SET domain"/>
    <property type="match status" value="1"/>
</dbReference>
<organism evidence="1 2">
    <name type="scientific">Mycena belliarum</name>
    <dbReference type="NCBI Taxonomy" id="1033014"/>
    <lineage>
        <taxon>Eukaryota</taxon>
        <taxon>Fungi</taxon>
        <taxon>Dikarya</taxon>
        <taxon>Basidiomycota</taxon>
        <taxon>Agaricomycotina</taxon>
        <taxon>Agaricomycetes</taxon>
        <taxon>Agaricomycetidae</taxon>
        <taxon>Agaricales</taxon>
        <taxon>Marasmiineae</taxon>
        <taxon>Mycenaceae</taxon>
        <taxon>Mycena</taxon>
    </lineage>
</organism>
<evidence type="ECO:0000313" key="1">
    <source>
        <dbReference type="EMBL" id="KAJ7094482.1"/>
    </source>
</evidence>
<dbReference type="GO" id="GO:0016279">
    <property type="term" value="F:protein-lysine N-methyltransferase activity"/>
    <property type="evidence" value="ECO:0007669"/>
    <property type="project" value="TreeGrafter"/>
</dbReference>
<dbReference type="EMBL" id="JARJCN010000014">
    <property type="protein sequence ID" value="KAJ7094482.1"/>
    <property type="molecule type" value="Genomic_DNA"/>
</dbReference>
<gene>
    <name evidence="1" type="ORF">B0H15DRAFT_829752</name>
</gene>
<dbReference type="InterPro" id="IPR050600">
    <property type="entry name" value="SETD3_SETD6_MTase"/>
</dbReference>
<reference evidence="1" key="1">
    <citation type="submission" date="2023-03" db="EMBL/GenBank/DDBJ databases">
        <title>Massive genome expansion in bonnet fungi (Mycena s.s.) driven by repeated elements and novel gene families across ecological guilds.</title>
        <authorList>
            <consortium name="Lawrence Berkeley National Laboratory"/>
            <person name="Harder C.B."/>
            <person name="Miyauchi S."/>
            <person name="Viragh M."/>
            <person name="Kuo A."/>
            <person name="Thoen E."/>
            <person name="Andreopoulos B."/>
            <person name="Lu D."/>
            <person name="Skrede I."/>
            <person name="Drula E."/>
            <person name="Henrissat B."/>
            <person name="Morin E."/>
            <person name="Kohler A."/>
            <person name="Barry K."/>
            <person name="LaButti K."/>
            <person name="Morin E."/>
            <person name="Salamov A."/>
            <person name="Lipzen A."/>
            <person name="Mereny Z."/>
            <person name="Hegedus B."/>
            <person name="Baldrian P."/>
            <person name="Stursova M."/>
            <person name="Weitz H."/>
            <person name="Taylor A."/>
            <person name="Grigoriev I.V."/>
            <person name="Nagy L.G."/>
            <person name="Martin F."/>
            <person name="Kauserud H."/>
        </authorList>
    </citation>
    <scope>NUCLEOTIDE SEQUENCE</scope>
    <source>
        <strain evidence="1">CBHHK173m</strain>
    </source>
</reference>